<dbReference type="InterPro" id="IPR016102">
    <property type="entry name" value="Succinyl-CoA_synth-like"/>
</dbReference>
<dbReference type="HAMAP" id="MF_00558">
    <property type="entry name" value="Succ_CoA_beta"/>
    <property type="match status" value="1"/>
</dbReference>
<keyword evidence="12" id="KW-1185">Reference proteome</keyword>
<reference evidence="13" key="1">
    <citation type="submission" date="2025-08" db="UniProtKB">
        <authorList>
            <consortium name="RefSeq"/>
        </authorList>
    </citation>
    <scope>IDENTIFICATION</scope>
    <source>
        <tissue evidence="13">Whole body</tissue>
    </source>
</reference>
<dbReference type="Gene3D" id="3.30.470.20">
    <property type="entry name" value="ATP-grasp fold, B domain"/>
    <property type="match status" value="2"/>
</dbReference>
<dbReference type="Pfam" id="PF00549">
    <property type="entry name" value="Ligase_CoA"/>
    <property type="match status" value="2"/>
</dbReference>
<dbReference type="PANTHER" id="PTHR11815:SF1">
    <property type="entry name" value="SUCCINATE--COA LIGASE [ADP-FORMING] SUBUNIT BETA, MITOCHONDRIAL"/>
    <property type="match status" value="1"/>
</dbReference>
<keyword evidence="3 10" id="KW-0436">Ligase</keyword>
<organism evidence="12 13">
    <name type="scientific">Polistes dominula</name>
    <name type="common">European paper wasp</name>
    <name type="synonym">Vespa dominula</name>
    <dbReference type="NCBI Taxonomy" id="743375"/>
    <lineage>
        <taxon>Eukaryota</taxon>
        <taxon>Metazoa</taxon>
        <taxon>Ecdysozoa</taxon>
        <taxon>Arthropoda</taxon>
        <taxon>Hexapoda</taxon>
        <taxon>Insecta</taxon>
        <taxon>Pterygota</taxon>
        <taxon>Neoptera</taxon>
        <taxon>Endopterygota</taxon>
        <taxon>Hymenoptera</taxon>
        <taxon>Apocrita</taxon>
        <taxon>Aculeata</taxon>
        <taxon>Vespoidea</taxon>
        <taxon>Vespidae</taxon>
        <taxon>Polistinae</taxon>
        <taxon>Polistini</taxon>
        <taxon>Polistes</taxon>
    </lineage>
</organism>
<evidence type="ECO:0000256" key="9">
    <source>
        <dbReference type="ARBA" id="ARBA00023128"/>
    </source>
</evidence>
<dbReference type="InterPro" id="IPR013815">
    <property type="entry name" value="ATP_grasp_subdomain_1"/>
</dbReference>
<evidence type="ECO:0000313" key="12">
    <source>
        <dbReference type="Proteomes" id="UP000694924"/>
    </source>
</evidence>
<feature type="binding site" evidence="10">
    <location>
        <position position="566"/>
    </location>
    <ligand>
        <name>substrate</name>
        <note>ligand shared with subunit alpha</note>
    </ligand>
</feature>
<dbReference type="SUPFAM" id="SSF56059">
    <property type="entry name" value="Glutathione synthetase ATP-binding domain-like"/>
    <property type="match status" value="2"/>
</dbReference>
<sequence>MIASSRGGVNIEEIVVVDPEAVLYIPINMNKGITNDLIECIIQKLGLKGQGKDVVTNIICNLYELFVETDALLIEINPLAEDICGQYYALDCKCNFDDSSYFRQKKLFDLEDQSQKNPNEIRAQKFMLNYIQLDGTIGCMVNGAGLAMATMDLISYHGGSPANFLDVGGSASKEAITEAFRIITSDPKVLAIFVNIFGGIVKCDLIAEGIIAAIKELQTKIPIIVRLEVYVMVEKETSRKAGTRWRSQHLVAVYCQHLTKMATMLSRTISLAECLTRLNGSKILACKSNLKQTVRNLNVHEHISYSLLNEAGVPTPKFGVAKTPDEAAKLAADLKTKDIVLKAQVLAGGRGKGHFKDSSISGVKMCETPEEAKALASQMLGKLLITKQTGEAGRICNAVMVTQRMFPRKEYYLAVMMERAFGGPVIIASSQGGVNIEEVAATNPGAIMYEPVDVNKGITKEQAERIVKKLGLDNVKDYISKIIMNLYDMFLKKDALLLEVNPLAEDINGNYFALDCKCRFDDNAEFRQKPLFGLRDWTQEDTKEVEAAKYDLNYIALDGNIGCMVNGAGLAMATMDIIKLHGGEPANFLDVGGGATTSAVKEAFKIITSDPKVHALLVNIFGGIMRCDVIAEGIIAATKELSLKIPVVVRLQGTNVDEAKALIANAGLKIVPIDDLDEAARVAVKLSTIVKLAQSENLSVNFEIPAIS</sequence>
<comment type="function">
    <text evidence="10">ATP-specific succinyl-CoA synthetase functions in the citric acid cycle (TCA), coupling the hydrolysis of succinyl-CoA to the synthesis of ATP and thus represents the only step of substrate-level phosphorylation in the TCA. The beta subunit provides nucleotide specificity of the enzyme and binds the substrate succinate, while the binding sites for coenzyme A and phosphate are found in the alpha subunit.</text>
</comment>
<gene>
    <name evidence="13" type="primary">LOC107073100</name>
</gene>
<comment type="subcellular location">
    <subcellularLocation>
        <location evidence="10">Mitochondrion</location>
    </subcellularLocation>
</comment>
<evidence type="ECO:0000256" key="4">
    <source>
        <dbReference type="ARBA" id="ARBA00022723"/>
    </source>
</evidence>
<dbReference type="InterPro" id="IPR005811">
    <property type="entry name" value="SUCC_ACL_C"/>
</dbReference>
<protein>
    <recommendedName>
        <fullName evidence="10">Succinate--CoA ligase [ADP-forming] subunit beta, mitochondrial</fullName>
        <ecNumber evidence="10">6.2.1.5</ecNumber>
    </recommendedName>
    <alternativeName>
        <fullName evidence="10">ATP-specific succinyl-CoA synthetase subunit beta</fullName>
        <shortName evidence="10">A-SCS</shortName>
    </alternativeName>
    <alternativeName>
        <fullName evidence="10">Succinyl-CoA synthetase beta-A chain</fullName>
        <shortName evidence="10">SCS-betaA</shortName>
    </alternativeName>
</protein>
<evidence type="ECO:0000256" key="1">
    <source>
        <dbReference type="ARBA" id="ARBA00005064"/>
    </source>
</evidence>
<dbReference type="EC" id="6.2.1.5" evidence="10"/>
<dbReference type="PROSITE" id="PS01217">
    <property type="entry name" value="SUCCINYL_COA_LIG_3"/>
    <property type="match status" value="1"/>
</dbReference>
<evidence type="ECO:0000313" key="13">
    <source>
        <dbReference type="RefSeq" id="XP_015189040.1"/>
    </source>
</evidence>
<evidence type="ECO:0000256" key="5">
    <source>
        <dbReference type="ARBA" id="ARBA00022741"/>
    </source>
</evidence>
<dbReference type="RefSeq" id="XP_015189040.1">
    <property type="nucleotide sequence ID" value="XM_015333554.1"/>
</dbReference>
<dbReference type="PROSITE" id="PS50975">
    <property type="entry name" value="ATP_GRASP"/>
    <property type="match status" value="1"/>
</dbReference>
<evidence type="ECO:0000256" key="10">
    <source>
        <dbReference type="HAMAP-Rule" id="MF_03220"/>
    </source>
</evidence>
<dbReference type="InterPro" id="IPR013650">
    <property type="entry name" value="ATP-grasp_succ-CoA_synth-type"/>
</dbReference>
<keyword evidence="7 10" id="KW-0460">Magnesium</keyword>
<dbReference type="InterPro" id="IPR034723">
    <property type="entry name" value="Succ_CoA_betaA_euk"/>
</dbReference>
<dbReference type="NCBIfam" id="NF001913">
    <property type="entry name" value="PRK00696.1"/>
    <property type="match status" value="1"/>
</dbReference>
<dbReference type="Proteomes" id="UP000694924">
    <property type="component" value="Unplaced"/>
</dbReference>
<feature type="binding site" evidence="10">
    <location>
        <position position="342"/>
    </location>
    <ligand>
        <name>ATP</name>
        <dbReference type="ChEBI" id="CHEBI:30616"/>
    </ligand>
</feature>
<dbReference type="InterPro" id="IPR005809">
    <property type="entry name" value="Succ_CoA_ligase-like_bsu"/>
</dbReference>
<dbReference type="SUPFAM" id="SSF52210">
    <property type="entry name" value="Succinyl-CoA synthetase domains"/>
    <property type="match status" value="2"/>
</dbReference>
<dbReference type="InterPro" id="IPR011761">
    <property type="entry name" value="ATP-grasp"/>
</dbReference>
<evidence type="ECO:0000256" key="7">
    <source>
        <dbReference type="ARBA" id="ARBA00022842"/>
    </source>
</evidence>
<feature type="binding site" evidence="10">
    <location>
        <position position="515"/>
    </location>
    <ligand>
        <name>Mg(2+)</name>
        <dbReference type="ChEBI" id="CHEBI:18420"/>
    </ligand>
</feature>
<dbReference type="Pfam" id="PF08442">
    <property type="entry name" value="ATP-grasp_2"/>
    <property type="match status" value="2"/>
</dbReference>
<keyword evidence="2 10" id="KW-0816">Tricarboxylic acid cycle</keyword>
<dbReference type="Gene3D" id="3.30.1490.20">
    <property type="entry name" value="ATP-grasp fold, A domain"/>
    <property type="match status" value="1"/>
</dbReference>
<comment type="cofactor">
    <cofactor evidence="10">
        <name>Mg(2+)</name>
        <dbReference type="ChEBI" id="CHEBI:18420"/>
    </cofactor>
    <text evidence="10">Binds 1 Mg(2+) ion per subunit.</text>
</comment>
<keyword evidence="8" id="KW-0809">Transit peptide</keyword>
<comment type="subunit">
    <text evidence="10">Heterodimer of an alpha and a beta subunit. The beta subunit determines specificity for ATP.</text>
</comment>
<feature type="site" description="Important for substrate specificity" evidence="10">
    <location>
        <position position="406"/>
    </location>
</feature>
<proteinExistence type="inferred from homology"/>
<evidence type="ECO:0000256" key="6">
    <source>
        <dbReference type="ARBA" id="ARBA00022840"/>
    </source>
</evidence>
<comment type="similarity">
    <text evidence="10">Belongs to the succinate/malate CoA ligase beta subunit family. ATP-specific subunit beta subfamily.</text>
</comment>
<evidence type="ECO:0000256" key="8">
    <source>
        <dbReference type="ARBA" id="ARBA00022946"/>
    </source>
</evidence>
<name>A0ABM1J9A2_POLDO</name>
<feature type="binding site" evidence="10">
    <location>
        <begin position="623"/>
        <end position="625"/>
    </location>
    <ligand>
        <name>substrate</name>
        <note>ligand shared with subunit alpha</note>
    </ligand>
</feature>
<keyword evidence="4 10" id="KW-0479">Metal-binding</keyword>
<comment type="pathway">
    <text evidence="1 10">Carbohydrate metabolism; tricarboxylic acid cycle; succinate from succinyl-CoA (ligase route): step 1/1.</text>
</comment>
<dbReference type="Gene3D" id="3.40.50.261">
    <property type="entry name" value="Succinyl-CoA synthetase domains"/>
    <property type="match status" value="2"/>
</dbReference>
<feature type="site" description="Important for substrate specificity" evidence="10">
    <location>
        <position position="338"/>
    </location>
</feature>
<dbReference type="NCBIfam" id="TIGR01016">
    <property type="entry name" value="sucCoAbeta"/>
    <property type="match status" value="1"/>
</dbReference>
<keyword evidence="5 10" id="KW-0547">Nucleotide-binding</keyword>
<dbReference type="PANTHER" id="PTHR11815">
    <property type="entry name" value="SUCCINYL-COA SYNTHETASE BETA CHAIN"/>
    <property type="match status" value="1"/>
</dbReference>
<dbReference type="HAMAP" id="MF_03220">
    <property type="entry name" value="Succ_CoA_betaA_euk"/>
    <property type="match status" value="1"/>
</dbReference>
<evidence type="ECO:0000256" key="2">
    <source>
        <dbReference type="ARBA" id="ARBA00022532"/>
    </source>
</evidence>
<comment type="catalytic activity">
    <reaction evidence="10">
        <text>succinate + ATP + CoA = succinyl-CoA + ADP + phosphate</text>
        <dbReference type="Rhea" id="RHEA:17661"/>
        <dbReference type="ChEBI" id="CHEBI:30031"/>
        <dbReference type="ChEBI" id="CHEBI:30616"/>
        <dbReference type="ChEBI" id="CHEBI:43474"/>
        <dbReference type="ChEBI" id="CHEBI:57287"/>
        <dbReference type="ChEBI" id="CHEBI:57292"/>
        <dbReference type="ChEBI" id="CHEBI:456216"/>
        <dbReference type="EC" id="6.2.1.5"/>
    </reaction>
</comment>
<evidence type="ECO:0000256" key="3">
    <source>
        <dbReference type="ARBA" id="ARBA00022598"/>
    </source>
</evidence>
<dbReference type="InterPro" id="IPR017866">
    <property type="entry name" value="Succ-CoA_synthase_bsu_CS"/>
</dbReference>
<feature type="binding site" evidence="10">
    <location>
        <begin position="349"/>
        <end position="351"/>
    </location>
    <ligand>
        <name>ATP</name>
        <dbReference type="ChEBI" id="CHEBI:30616"/>
    </ligand>
</feature>
<keyword evidence="6 10" id="KW-0067">ATP-binding</keyword>
<feature type="binding site" evidence="10">
    <location>
        <position position="501"/>
    </location>
    <ligand>
        <name>Mg(2+)</name>
        <dbReference type="ChEBI" id="CHEBI:18420"/>
    </ligand>
</feature>
<evidence type="ECO:0000259" key="11">
    <source>
        <dbReference type="PROSITE" id="PS50975"/>
    </source>
</evidence>
<keyword evidence="9 10" id="KW-0496">Mitochondrion</keyword>
<feature type="domain" description="ATP-grasp" evidence="11">
    <location>
        <begin position="305"/>
        <end position="532"/>
    </location>
</feature>
<accession>A0ABM1J9A2</accession>
<dbReference type="GeneID" id="107073100"/>